<reference evidence="2 3" key="1">
    <citation type="journal article" date="2009" name="Proc. Natl. Acad. Sci. U.S.A.">
        <title>Hamiltonella defensa, genome evolution of protective bacterial endosymbiont from pathogenic ancestors.</title>
        <authorList>
            <person name="Degnan P.H."/>
            <person name="Yu Y."/>
            <person name="Sisneros N."/>
            <person name="Wing R.A."/>
            <person name="Moran N.A."/>
        </authorList>
    </citation>
    <scope>NUCLEOTIDE SEQUENCE [LARGE SCALE GENOMIC DNA]</scope>
    <source>
        <strain evidence="3">5AT</strain>
    </source>
</reference>
<gene>
    <name evidence="2" type="ordered locus">HDEF_1997</name>
</gene>
<feature type="region of interest" description="Disordered" evidence="1">
    <location>
        <begin position="1"/>
        <end position="101"/>
    </location>
</feature>
<evidence type="ECO:0000313" key="3">
    <source>
        <dbReference type="Proteomes" id="UP000002334"/>
    </source>
</evidence>
<dbReference type="EMBL" id="CP001277">
    <property type="protein sequence ID" value="ACQ68578.1"/>
    <property type="molecule type" value="Genomic_DNA"/>
</dbReference>
<evidence type="ECO:0000256" key="1">
    <source>
        <dbReference type="SAM" id="MobiDB-lite"/>
    </source>
</evidence>
<name>C4K7N5_HAMD5</name>
<dbReference type="Proteomes" id="UP000002334">
    <property type="component" value="Chromosome"/>
</dbReference>
<dbReference type="AlphaFoldDB" id="C4K7N5"/>
<feature type="compositionally biased region" description="Polar residues" evidence="1">
    <location>
        <begin position="1"/>
        <end position="26"/>
    </location>
</feature>
<dbReference type="RefSeq" id="WP_015874335.1">
    <property type="nucleotide sequence ID" value="NC_012751.1"/>
</dbReference>
<accession>C4K7N5</accession>
<feature type="compositionally biased region" description="Basic residues" evidence="1">
    <location>
        <begin position="40"/>
        <end position="49"/>
    </location>
</feature>
<keyword evidence="3" id="KW-1185">Reference proteome</keyword>
<dbReference type="GeneID" id="66261557"/>
<organism evidence="2 3">
    <name type="scientific">Hamiltonella defensa subsp. Acyrthosiphon pisum (strain 5AT)</name>
    <dbReference type="NCBI Taxonomy" id="572265"/>
    <lineage>
        <taxon>Bacteria</taxon>
        <taxon>Pseudomonadati</taxon>
        <taxon>Pseudomonadota</taxon>
        <taxon>Gammaproteobacteria</taxon>
        <taxon>Enterobacterales</taxon>
        <taxon>Enterobacteriaceae</taxon>
        <taxon>aphid secondary symbionts</taxon>
        <taxon>Candidatus Williamhamiltonella</taxon>
    </lineage>
</organism>
<evidence type="ECO:0000313" key="2">
    <source>
        <dbReference type="EMBL" id="ACQ68578.1"/>
    </source>
</evidence>
<protein>
    <submittedName>
        <fullName evidence="2">Uncharacterized protein</fullName>
    </submittedName>
</protein>
<proteinExistence type="predicted"/>
<feature type="compositionally biased region" description="Basic and acidic residues" evidence="1">
    <location>
        <begin position="60"/>
        <end position="89"/>
    </location>
</feature>
<sequence>MPHAQNTSESTLAISGKDPQTSISRDISTDTHDDNESKRLPLKKRRKLKNLADEETPSLSRERVSSPAETEKGRALTHKEIEKEGESSLRLHQPPSTSPEADLAASMIFRPSRCHRPCPAGGYRLHHSLILPGVPRAPPGNIQK</sequence>
<dbReference type="HOGENOM" id="CLU_1793811_0_0_6"/>
<dbReference type="KEGG" id="hde:HDEF_1997"/>
<feature type="compositionally biased region" description="Basic and acidic residues" evidence="1">
    <location>
        <begin position="27"/>
        <end position="39"/>
    </location>
</feature>